<organism evidence="1 2">
    <name type="scientific">Pullulanibacillus pueri</name>
    <dbReference type="NCBI Taxonomy" id="1437324"/>
    <lineage>
        <taxon>Bacteria</taxon>
        <taxon>Bacillati</taxon>
        <taxon>Bacillota</taxon>
        <taxon>Bacilli</taxon>
        <taxon>Bacillales</taxon>
        <taxon>Sporolactobacillaceae</taxon>
        <taxon>Pullulanibacillus</taxon>
    </lineage>
</organism>
<dbReference type="AlphaFoldDB" id="A0A8J2ZRP2"/>
<comment type="caution">
    <text evidence="1">The sequence shown here is derived from an EMBL/GenBank/DDBJ whole genome shotgun (WGS) entry which is preliminary data.</text>
</comment>
<keyword evidence="2" id="KW-1185">Reference proteome</keyword>
<dbReference type="EMBL" id="BMFV01000001">
    <property type="protein sequence ID" value="GGH73255.1"/>
    <property type="molecule type" value="Genomic_DNA"/>
</dbReference>
<reference evidence="1" key="2">
    <citation type="submission" date="2020-09" db="EMBL/GenBank/DDBJ databases">
        <authorList>
            <person name="Sun Q."/>
            <person name="Zhou Y."/>
        </authorList>
    </citation>
    <scope>NUCLEOTIDE SEQUENCE</scope>
    <source>
        <strain evidence="1">CGMCC 1.12777</strain>
    </source>
</reference>
<evidence type="ECO:0000313" key="1">
    <source>
        <dbReference type="EMBL" id="GGH73255.1"/>
    </source>
</evidence>
<gene>
    <name evidence="1" type="ORF">GCM10007096_00300</name>
</gene>
<reference evidence="1" key="1">
    <citation type="journal article" date="2014" name="Int. J. Syst. Evol. Microbiol.">
        <title>Complete genome sequence of Corynebacterium casei LMG S-19264T (=DSM 44701T), isolated from a smear-ripened cheese.</title>
        <authorList>
            <consortium name="US DOE Joint Genome Institute (JGI-PGF)"/>
            <person name="Walter F."/>
            <person name="Albersmeier A."/>
            <person name="Kalinowski J."/>
            <person name="Ruckert C."/>
        </authorList>
    </citation>
    <scope>NUCLEOTIDE SEQUENCE</scope>
    <source>
        <strain evidence="1">CGMCC 1.12777</strain>
    </source>
</reference>
<accession>A0A8J2ZRP2</accession>
<dbReference type="Proteomes" id="UP000656813">
    <property type="component" value="Unassembled WGS sequence"/>
</dbReference>
<sequence>MNIFDALNIFYREDTISDFLINCFRNSKEFLIRFLIEANIKVPGDSIFEIKGRVGLGKSIGTPDIVILAKSDSSIHFIIVENKMGAAEGHEQTNRYESEEAKKRFVKKYGIDKEKMDNIEFHFVFLALDTTAKPKNSQFTFLNYDRFLVGEWSLNEETLQVIFRDFQNKLQSFYKPLMEPLNTLQSDIGLEPIQRKICWQSILFAAFSQYPELLLDWGEVGGAGRNNFLFLISKPNWTSEQSYHDVGLAQTFNIHIDTYINMLDTRGSNGVDEIGIRFESFPYTPHSKIDNLNGYQKFKEKKDIFGEKLFKAAKQNGIVAKRKNTKLLVMTIPIHAPTIRDTVQNMIKKVRAIEECIDKVLIDMKSEDLIK</sequence>
<protein>
    <recommendedName>
        <fullName evidence="3">PD-(D/E)XK nuclease superfamily protein</fullName>
    </recommendedName>
</protein>
<evidence type="ECO:0000313" key="2">
    <source>
        <dbReference type="Proteomes" id="UP000656813"/>
    </source>
</evidence>
<proteinExistence type="predicted"/>
<evidence type="ECO:0008006" key="3">
    <source>
        <dbReference type="Google" id="ProtNLM"/>
    </source>
</evidence>
<name>A0A8J2ZRP2_9BACL</name>
<dbReference type="RefSeq" id="WP_188494849.1">
    <property type="nucleotide sequence ID" value="NZ_BMFV01000001.1"/>
</dbReference>